<evidence type="ECO:0000313" key="3">
    <source>
        <dbReference type="Proteomes" id="UP000255518"/>
    </source>
</evidence>
<accession>A0A377V954</accession>
<proteinExistence type="predicted"/>
<dbReference type="AlphaFoldDB" id="A0A377V954"/>
<protein>
    <submittedName>
        <fullName evidence="2">Di-/tripeptide transporter</fullName>
    </submittedName>
</protein>
<dbReference type="Gene3D" id="1.20.1250.20">
    <property type="entry name" value="MFS general substrate transporter like domains"/>
    <property type="match status" value="1"/>
</dbReference>
<name>A0A377V954_KLEPN</name>
<reference evidence="2 3" key="1">
    <citation type="submission" date="2018-06" db="EMBL/GenBank/DDBJ databases">
        <authorList>
            <consortium name="Pathogen Informatics"/>
            <person name="Doyle S."/>
        </authorList>
    </citation>
    <scope>NUCLEOTIDE SEQUENCE [LARGE SCALE GENOMIC DNA]</scope>
    <source>
        <strain evidence="2 3">NCTC13443</strain>
    </source>
</reference>
<organism evidence="2 3">
    <name type="scientific">Klebsiella pneumoniae</name>
    <dbReference type="NCBI Taxonomy" id="573"/>
    <lineage>
        <taxon>Bacteria</taxon>
        <taxon>Pseudomonadati</taxon>
        <taxon>Pseudomonadota</taxon>
        <taxon>Gammaproteobacteria</taxon>
        <taxon>Enterobacterales</taxon>
        <taxon>Enterobacteriaceae</taxon>
        <taxon>Klebsiella/Raoultella group</taxon>
        <taxon>Klebsiella</taxon>
        <taxon>Klebsiella pneumoniae complex</taxon>
    </lineage>
</organism>
<evidence type="ECO:0000313" key="2">
    <source>
        <dbReference type="EMBL" id="STT06293.1"/>
    </source>
</evidence>
<evidence type="ECO:0000256" key="1">
    <source>
        <dbReference type="SAM" id="MobiDB-lite"/>
    </source>
</evidence>
<dbReference type="Proteomes" id="UP000255518">
    <property type="component" value="Unassembled WGS sequence"/>
</dbReference>
<feature type="region of interest" description="Disordered" evidence="1">
    <location>
        <begin position="56"/>
        <end position="83"/>
    </location>
</feature>
<gene>
    <name evidence="2" type="ORF">NCTC13443_06245</name>
</gene>
<sequence length="83" mass="8506">MTKFVIGILCAAAGFGLMMLAAQNVLSNGGAGVSPLWLVGSILMLTLGELWPQPDWAGDHDSAGAGENARPDDGAVVLRQRAG</sequence>
<dbReference type="InterPro" id="IPR036259">
    <property type="entry name" value="MFS_trans_sf"/>
</dbReference>
<dbReference type="EMBL" id="UGKT01000001">
    <property type="protein sequence ID" value="STT06293.1"/>
    <property type="molecule type" value="Genomic_DNA"/>
</dbReference>